<dbReference type="GO" id="GO:0003676">
    <property type="term" value="F:nucleic acid binding"/>
    <property type="evidence" value="ECO:0007669"/>
    <property type="project" value="InterPro"/>
</dbReference>
<sequence length="162" mass="19226">MNLLQKKNHYWETLSTLELGKFSEYYAKMELLKNGLQVFQTELDDRGIDFIAKSENKYLEIQVKSVRLKTTSYVFLTKTEKFFLRDGLFICLIIYFEALQPHVYLIPSLDLDINNGLFVFRTYEGENLKSKPEWGINLTKKHLIKLEIYRIDLALTKFKLLK</sequence>
<comment type="caution">
    <text evidence="1">The sequence shown here is derived from an EMBL/GenBank/DDBJ whole genome shotgun (WGS) entry which is preliminary data.</text>
</comment>
<dbReference type="AlphaFoldDB" id="A0A4R5MNW8"/>
<proteinExistence type="predicted"/>
<dbReference type="Proteomes" id="UP000295668">
    <property type="component" value="Unassembled WGS sequence"/>
</dbReference>
<dbReference type="Gene3D" id="3.40.1350.10">
    <property type="match status" value="1"/>
</dbReference>
<reference evidence="1 2" key="1">
    <citation type="submission" date="2019-02" db="EMBL/GenBank/DDBJ databases">
        <title>Pedobacter sp. nov., a novel speices isolated from soil of pinguins habitat in Antarcitica.</title>
        <authorList>
            <person name="He R.-H."/>
        </authorList>
    </citation>
    <scope>NUCLEOTIDE SEQUENCE [LARGE SCALE GENOMIC DNA]</scope>
    <source>
        <strain evidence="1 2">E01020</strain>
    </source>
</reference>
<evidence type="ECO:0000313" key="1">
    <source>
        <dbReference type="EMBL" id="TDG37497.1"/>
    </source>
</evidence>
<name>A0A4R5MNW8_9SPHI</name>
<accession>A0A4R5MNW8</accession>
<dbReference type="EMBL" id="SJCY01000002">
    <property type="protein sequence ID" value="TDG37497.1"/>
    <property type="molecule type" value="Genomic_DNA"/>
</dbReference>
<keyword evidence="2" id="KW-1185">Reference proteome</keyword>
<gene>
    <name evidence="1" type="ORF">EZJ43_03065</name>
</gene>
<dbReference type="SUPFAM" id="SSF52980">
    <property type="entry name" value="Restriction endonuclease-like"/>
    <property type="match status" value="1"/>
</dbReference>
<dbReference type="InterPro" id="IPR011856">
    <property type="entry name" value="tRNA_endonuc-like_dom_sf"/>
</dbReference>
<dbReference type="InterPro" id="IPR011335">
    <property type="entry name" value="Restrct_endonuc-II-like"/>
</dbReference>
<dbReference type="OrthoDB" id="6997828at2"/>
<evidence type="ECO:0000313" key="2">
    <source>
        <dbReference type="Proteomes" id="UP000295668"/>
    </source>
</evidence>
<protein>
    <submittedName>
        <fullName evidence="1">DUF4365 domain-containing protein</fullName>
    </submittedName>
</protein>
<organism evidence="1 2">
    <name type="scientific">Pedobacter changchengzhani</name>
    <dbReference type="NCBI Taxonomy" id="2529274"/>
    <lineage>
        <taxon>Bacteria</taxon>
        <taxon>Pseudomonadati</taxon>
        <taxon>Bacteroidota</taxon>
        <taxon>Sphingobacteriia</taxon>
        <taxon>Sphingobacteriales</taxon>
        <taxon>Sphingobacteriaceae</taxon>
        <taxon>Pedobacter</taxon>
    </lineage>
</organism>